<dbReference type="KEGG" id="mmg:MTBMA_c06890"/>
<dbReference type="GeneID" id="9704397"/>
<name>D9PVN6_METTM</name>
<evidence type="ECO:0000313" key="2">
    <source>
        <dbReference type="Proteomes" id="UP000000345"/>
    </source>
</evidence>
<keyword evidence="2" id="KW-1185">Reference proteome</keyword>
<dbReference type="EMBL" id="CP001710">
    <property type="protein sequence ID" value="ADL58284.1"/>
    <property type="molecule type" value="Genomic_DNA"/>
</dbReference>
<accession>D9PVN6</accession>
<sequence length="205" mass="23384">MPGKMEILRALSELGVDTRFVSVTDSEVLINNLRFSRFSRRREEEFSSRYPEIRVVRSGIFQRICSRASRVLASILRPRVGVRIQAEGEMANALHVILEPYTRKYGIRIGEGEVTALPATLDHSIAAALEDMVRGEPIRYHHRSTSKVIYPLSTVPAAWIESWLGTEITITTNPIVAEFMEFFNENVPQFRDKMRKSLEFIGENG</sequence>
<protein>
    <submittedName>
        <fullName evidence="1">Uncharacterized protein</fullName>
    </submittedName>
</protein>
<dbReference type="STRING" id="79929.MTBMA_c06890"/>
<dbReference type="PATRIC" id="fig|79929.8.peg.674"/>
<proteinExistence type="predicted"/>
<dbReference type="Proteomes" id="UP000000345">
    <property type="component" value="Chromosome"/>
</dbReference>
<dbReference type="HOGENOM" id="CLU_1217599_0_0_2"/>
<organism evidence="1 2">
    <name type="scientific">Methanothermobacter marburgensis (strain ATCC BAA-927 / DSM 2133 / JCM 14651 / NBRC 100331 / OCM 82 / Marburg)</name>
    <name type="common">Methanobacterium thermoautotrophicum</name>
    <dbReference type="NCBI Taxonomy" id="79929"/>
    <lineage>
        <taxon>Archaea</taxon>
        <taxon>Methanobacteriati</taxon>
        <taxon>Methanobacteriota</taxon>
        <taxon>Methanomada group</taxon>
        <taxon>Methanobacteria</taxon>
        <taxon>Methanobacteriales</taxon>
        <taxon>Methanobacteriaceae</taxon>
        <taxon>Methanothermobacter</taxon>
    </lineage>
</organism>
<reference key="1">
    <citation type="submission" date="2009-08" db="EMBL/GenBank/DDBJ databases">
        <title>The genome sequence of Methanothermobacter marburgensis.</title>
        <authorList>
            <person name="Kaster A."/>
            <person name="Seedorf H."/>
            <person name="Goenrich M."/>
            <person name="Wiezer A."/>
            <person name="Liesegang H."/>
            <person name="Thauer R."/>
            <person name="Gottschalk G."/>
        </authorList>
    </citation>
    <scope>NUCLEOTIDE SEQUENCE</scope>
    <source>
        <strain>Marburg</strain>
    </source>
</reference>
<evidence type="ECO:0000313" key="1">
    <source>
        <dbReference type="EMBL" id="ADL58284.1"/>
    </source>
</evidence>
<reference evidence="1 2" key="2">
    <citation type="journal article" date="2010" name="J. Bacteriol.">
        <title>Complete genome sequence of Methanothermobacter marburgensis, a methanoarchaeon model organism.</title>
        <authorList>
            <person name="Liesegang H."/>
            <person name="Kaster A.K."/>
            <person name="Wiezer A."/>
            <person name="Goenrich M."/>
            <person name="Wollherr A."/>
            <person name="Seedorf H."/>
            <person name="Gottschalk G."/>
            <person name="Thauer R.K."/>
        </authorList>
    </citation>
    <scope>NUCLEOTIDE SEQUENCE [LARGE SCALE GENOMIC DNA]</scope>
    <source>
        <strain evidence="2">ATCC BAA-927 / DSM 2133 / JCM 14651 / NBRC 100331 / OCM 82 / Marburg</strain>
    </source>
</reference>
<gene>
    <name evidence="1" type="ordered locus">MTBMA_c06890</name>
</gene>
<dbReference type="RefSeq" id="WP_013295508.1">
    <property type="nucleotide sequence ID" value="NC_014408.1"/>
</dbReference>
<dbReference type="AlphaFoldDB" id="D9PVN6"/>
<dbReference type="PaxDb" id="79929-MTBMA_c06890"/>